<dbReference type="GO" id="GO:0044781">
    <property type="term" value="P:bacterial-type flagellum organization"/>
    <property type="evidence" value="ECO:0007669"/>
    <property type="project" value="UniProtKB-KW"/>
</dbReference>
<comment type="caution">
    <text evidence="3">The sequence shown here is derived from an EMBL/GenBank/DDBJ whole genome shotgun (WGS) entry which is preliminary data.</text>
</comment>
<accession>A0A2W1LPI7</accession>
<dbReference type="Proteomes" id="UP000249522">
    <property type="component" value="Unassembled WGS sequence"/>
</dbReference>
<evidence type="ECO:0000256" key="1">
    <source>
        <dbReference type="ARBA" id="ARBA00010577"/>
    </source>
</evidence>
<evidence type="ECO:0000256" key="2">
    <source>
        <dbReference type="ARBA" id="ARBA00022795"/>
    </source>
</evidence>
<evidence type="ECO:0000313" key="3">
    <source>
        <dbReference type="EMBL" id="PZD93327.1"/>
    </source>
</evidence>
<keyword evidence="4" id="KW-1185">Reference proteome</keyword>
<keyword evidence="3" id="KW-0282">Flagellum</keyword>
<evidence type="ECO:0000313" key="4">
    <source>
        <dbReference type="Proteomes" id="UP000249522"/>
    </source>
</evidence>
<sequence>MNGGDDNMSSGNSIISTRNVWPYYDSTNIKAAGKASTESSTLGKDDFLKILVTQLRNQDPMQPMQDRDFIAQMAQFSSVEQLMNMSKEMTALRQNLGTASSLIGKQIEWFEYDSNGTLMTKKGIVESIGVSDGVQYAQSGGSKIPMEFVTSISEPKEDAGNV</sequence>
<dbReference type="NCBIfam" id="NF007197">
    <property type="entry name" value="PRK09618.1"/>
    <property type="match status" value="1"/>
</dbReference>
<reference evidence="3 4" key="1">
    <citation type="submission" date="2018-06" db="EMBL/GenBank/DDBJ databases">
        <title>Paenibacillus imtechensis sp. nov.</title>
        <authorList>
            <person name="Pinnaka A.K."/>
            <person name="Singh H."/>
            <person name="Kaur M."/>
        </authorList>
    </citation>
    <scope>NUCLEOTIDE SEQUENCE [LARGE SCALE GENOMIC DNA]</scope>
    <source>
        <strain evidence="3 4">SMB1</strain>
    </source>
</reference>
<dbReference type="Pfam" id="PF03963">
    <property type="entry name" value="FlgD"/>
    <property type="match status" value="1"/>
</dbReference>
<dbReference type="InterPro" id="IPR005648">
    <property type="entry name" value="FlgD"/>
</dbReference>
<dbReference type="OrthoDB" id="280334at2"/>
<keyword evidence="3" id="KW-0966">Cell projection</keyword>
<keyword evidence="2" id="KW-1005">Bacterial flagellum biogenesis</keyword>
<gene>
    <name evidence="3" type="ORF">DNH61_22055</name>
</gene>
<name>A0A2W1LPI7_9BACL</name>
<keyword evidence="3" id="KW-0969">Cilium</keyword>
<dbReference type="AlphaFoldDB" id="A0A2W1LPI7"/>
<organism evidence="3 4">
    <name type="scientific">Paenibacillus sambharensis</name>
    <dbReference type="NCBI Taxonomy" id="1803190"/>
    <lineage>
        <taxon>Bacteria</taxon>
        <taxon>Bacillati</taxon>
        <taxon>Bacillota</taxon>
        <taxon>Bacilli</taxon>
        <taxon>Bacillales</taxon>
        <taxon>Paenibacillaceae</taxon>
        <taxon>Paenibacillus</taxon>
    </lineage>
</organism>
<comment type="similarity">
    <text evidence="1">Belongs to the FlgD family.</text>
</comment>
<proteinExistence type="inferred from homology"/>
<protein>
    <submittedName>
        <fullName evidence="3">Flagellar hook assembly protein FlgD</fullName>
    </submittedName>
</protein>
<dbReference type="EMBL" id="QKRB01000057">
    <property type="protein sequence ID" value="PZD93327.1"/>
    <property type="molecule type" value="Genomic_DNA"/>
</dbReference>